<dbReference type="GO" id="GO:0016747">
    <property type="term" value="F:acyltransferase activity, transferring groups other than amino-acyl groups"/>
    <property type="evidence" value="ECO:0007669"/>
    <property type="project" value="InterPro"/>
</dbReference>
<organism evidence="2 3">
    <name type="scientific">Halobacillus yeomjeoni</name>
    <dbReference type="NCBI Taxonomy" id="311194"/>
    <lineage>
        <taxon>Bacteria</taxon>
        <taxon>Bacillati</taxon>
        <taxon>Bacillota</taxon>
        <taxon>Bacilli</taxon>
        <taxon>Bacillales</taxon>
        <taxon>Bacillaceae</taxon>
        <taxon>Halobacillus</taxon>
    </lineage>
</organism>
<sequence>MIRRLNEKDEAICFQLLSNKPAENLFIIGDIENFGFNEPFQKLWGNFDETGRLTGILLKYHGNYICYAEGPFDAEGFADIINEDPHSNELSGLKSMTEQILPYIKRPSSATRELYYAKCEDPQYLDETLELDTVQLAGIENIPDILALRKKIPEFRENENIEEIMKNGLESKSKRIFFLKENNTILSSAATTAENSMSAMIVGVCTDPDHTKRGYASLVMTRLCRELLNEGKMLCLFYDNPAAGKIYKRLGFRDIGMWMMHSFETAKQPT</sequence>
<evidence type="ECO:0000313" key="3">
    <source>
        <dbReference type="Proteomes" id="UP000614490"/>
    </source>
</evidence>
<dbReference type="AlphaFoldDB" id="A0A931HXA9"/>
<keyword evidence="3" id="KW-1185">Reference proteome</keyword>
<name>A0A931HXA9_9BACI</name>
<dbReference type="InterPro" id="IPR000182">
    <property type="entry name" value="GNAT_dom"/>
</dbReference>
<dbReference type="Proteomes" id="UP000614490">
    <property type="component" value="Unassembled WGS sequence"/>
</dbReference>
<gene>
    <name evidence="2" type="ORF">H0267_12940</name>
</gene>
<dbReference type="RefSeq" id="WP_197317769.1">
    <property type="nucleotide sequence ID" value="NZ_JADZSC010000003.1"/>
</dbReference>
<dbReference type="InterPro" id="IPR016181">
    <property type="entry name" value="Acyl_CoA_acyltransferase"/>
</dbReference>
<comment type="caution">
    <text evidence="2">The sequence shown here is derived from an EMBL/GenBank/DDBJ whole genome shotgun (WGS) entry which is preliminary data.</text>
</comment>
<protein>
    <submittedName>
        <fullName evidence="2">GNAT family N-acetyltransferase</fullName>
    </submittedName>
</protein>
<dbReference type="Gene3D" id="3.40.630.30">
    <property type="match status" value="1"/>
</dbReference>
<evidence type="ECO:0000259" key="1">
    <source>
        <dbReference type="PROSITE" id="PS51186"/>
    </source>
</evidence>
<accession>A0A931HXA9</accession>
<dbReference type="PROSITE" id="PS51186">
    <property type="entry name" value="GNAT"/>
    <property type="match status" value="1"/>
</dbReference>
<reference evidence="2 3" key="1">
    <citation type="journal article" date="2005" name="Int. J. Syst. Evol. Microbiol.">
        <title>Halobacillus yeomjeoni sp. nov., isolated from a marine solar saltern in Korea.</title>
        <authorList>
            <person name="Yoon J.H."/>
            <person name="Kang S.J."/>
            <person name="Lee C.H."/>
            <person name="Oh H.W."/>
            <person name="Oh T.K."/>
        </authorList>
    </citation>
    <scope>NUCLEOTIDE SEQUENCE [LARGE SCALE GENOMIC DNA]</scope>
    <source>
        <strain evidence="2 3">KCTC 3957</strain>
    </source>
</reference>
<dbReference type="Pfam" id="PF00583">
    <property type="entry name" value="Acetyltransf_1"/>
    <property type="match status" value="1"/>
</dbReference>
<evidence type="ECO:0000313" key="2">
    <source>
        <dbReference type="EMBL" id="MBH0231126.1"/>
    </source>
</evidence>
<dbReference type="EMBL" id="JADZSC010000003">
    <property type="protein sequence ID" value="MBH0231126.1"/>
    <property type="molecule type" value="Genomic_DNA"/>
</dbReference>
<feature type="domain" description="N-acetyltransferase" evidence="1">
    <location>
        <begin position="129"/>
        <end position="270"/>
    </location>
</feature>
<dbReference type="SUPFAM" id="SSF55729">
    <property type="entry name" value="Acyl-CoA N-acyltransferases (Nat)"/>
    <property type="match status" value="1"/>
</dbReference>
<proteinExistence type="predicted"/>